<evidence type="ECO:0000256" key="8">
    <source>
        <dbReference type="ARBA" id="ARBA00024647"/>
    </source>
</evidence>
<dbReference type="AlphaFoldDB" id="A0A917CVW7"/>
<dbReference type="SUPFAM" id="SSF55271">
    <property type="entry name" value="DNA repair protein MutS, domain I"/>
    <property type="match status" value="1"/>
</dbReference>
<dbReference type="SUPFAM" id="SSF48334">
    <property type="entry name" value="DNA repair protein MutS, domain III"/>
    <property type="match status" value="1"/>
</dbReference>
<dbReference type="Gene3D" id="3.40.1170.10">
    <property type="entry name" value="DNA repair protein MutS, domain I"/>
    <property type="match status" value="1"/>
</dbReference>
<dbReference type="Proteomes" id="UP000605253">
    <property type="component" value="Unassembled WGS sequence"/>
</dbReference>
<keyword evidence="13" id="KW-1185">Reference proteome</keyword>
<evidence type="ECO:0000256" key="5">
    <source>
        <dbReference type="ARBA" id="ARBA00022840"/>
    </source>
</evidence>
<keyword evidence="5 9" id="KW-0067">ATP-binding</keyword>
<evidence type="ECO:0000256" key="7">
    <source>
        <dbReference type="ARBA" id="ARBA00023204"/>
    </source>
</evidence>
<evidence type="ECO:0000259" key="11">
    <source>
        <dbReference type="PROSITE" id="PS00486"/>
    </source>
</evidence>
<dbReference type="SMART" id="SM00533">
    <property type="entry name" value="MUTSd"/>
    <property type="match status" value="1"/>
</dbReference>
<dbReference type="FunFam" id="3.40.50.300:FF:000870">
    <property type="entry name" value="MutS protein homolog 4"/>
    <property type="match status" value="1"/>
</dbReference>
<dbReference type="FunFam" id="1.10.1420.10:FF:000002">
    <property type="entry name" value="DNA mismatch repair protein MutS"/>
    <property type="match status" value="1"/>
</dbReference>
<dbReference type="InterPro" id="IPR017261">
    <property type="entry name" value="DNA_mismatch_repair_MutS/MSH"/>
</dbReference>
<feature type="domain" description="DNA mismatch repair proteins mutS family" evidence="11">
    <location>
        <begin position="684"/>
        <end position="700"/>
    </location>
</feature>
<dbReference type="Pfam" id="PF05190">
    <property type="entry name" value="MutS_IV"/>
    <property type="match status" value="1"/>
</dbReference>
<dbReference type="SUPFAM" id="SSF53150">
    <property type="entry name" value="DNA repair protein MutS, domain II"/>
    <property type="match status" value="1"/>
</dbReference>
<dbReference type="InterPro" id="IPR000432">
    <property type="entry name" value="DNA_mismatch_repair_MutS_C"/>
</dbReference>
<dbReference type="RefSeq" id="WP_188365706.1">
    <property type="nucleotide sequence ID" value="NZ_BAABJF010000006.1"/>
</dbReference>
<dbReference type="Pfam" id="PF05188">
    <property type="entry name" value="MutS_II"/>
    <property type="match status" value="1"/>
</dbReference>
<evidence type="ECO:0000256" key="1">
    <source>
        <dbReference type="ARBA" id="ARBA00006271"/>
    </source>
</evidence>
<evidence type="ECO:0000256" key="9">
    <source>
        <dbReference type="HAMAP-Rule" id="MF_00096"/>
    </source>
</evidence>
<dbReference type="InterPro" id="IPR036678">
    <property type="entry name" value="MutS_con_dom_sf"/>
</dbReference>
<name>A0A917CVW7_9GAMM</name>
<comment type="similarity">
    <text evidence="1 9 10">Belongs to the DNA mismatch repair MutS family.</text>
</comment>
<accession>A0A917CVW7</accession>
<dbReference type="Pfam" id="PF00488">
    <property type="entry name" value="MutS_V"/>
    <property type="match status" value="1"/>
</dbReference>
<keyword evidence="7 9" id="KW-0234">DNA repair</keyword>
<comment type="caution">
    <text evidence="12">The sequence shown here is derived from an EMBL/GenBank/DDBJ whole genome shotgun (WGS) entry which is preliminary data.</text>
</comment>
<dbReference type="HAMAP" id="MF_00096">
    <property type="entry name" value="MutS"/>
    <property type="match status" value="1"/>
</dbReference>
<dbReference type="PIRSF" id="PIRSF037677">
    <property type="entry name" value="DNA_mis_repair_Msh6"/>
    <property type="match status" value="1"/>
</dbReference>
<comment type="function">
    <text evidence="8 9">This protein is involved in the repair of mismatches in DNA. It is possible that it carries out the mismatch recognition step. This protein has a weak ATPase activity.</text>
</comment>
<dbReference type="Gene3D" id="3.30.420.110">
    <property type="entry name" value="MutS, connector domain"/>
    <property type="match status" value="1"/>
</dbReference>
<dbReference type="InterPro" id="IPR045076">
    <property type="entry name" value="MutS"/>
</dbReference>
<feature type="binding site" evidence="9">
    <location>
        <begin position="610"/>
        <end position="617"/>
    </location>
    <ligand>
        <name>ATP</name>
        <dbReference type="ChEBI" id="CHEBI:30616"/>
    </ligand>
</feature>
<dbReference type="FunFam" id="3.40.1170.10:FF:000001">
    <property type="entry name" value="DNA mismatch repair protein MutS"/>
    <property type="match status" value="1"/>
</dbReference>
<dbReference type="SUPFAM" id="SSF52540">
    <property type="entry name" value="P-loop containing nucleoside triphosphate hydrolases"/>
    <property type="match status" value="1"/>
</dbReference>
<dbReference type="InterPro" id="IPR016151">
    <property type="entry name" value="DNA_mismatch_repair_MutS_N"/>
</dbReference>
<dbReference type="InterPro" id="IPR007695">
    <property type="entry name" value="DNA_mismatch_repair_MutS-lik_N"/>
</dbReference>
<dbReference type="GO" id="GO:0030983">
    <property type="term" value="F:mismatched DNA binding"/>
    <property type="evidence" value="ECO:0007669"/>
    <property type="project" value="InterPro"/>
</dbReference>
<sequence>MTQQHTPMMQQFLKIKADYQDMLLFYRMGDFYELFFEDAKQAARLLDITLTQRGQSAGKPIPMAGIPYHAADNYLAKLVKQGLSVAICEQVEAPGSGKGPVKREVVRIITPGTITEEALLDARNDNLLLAIFAEKNVWALAYLSMGSGDFYVQRINDYTTLLAQLSRLKPSEILVSESSQLVEDLSDYTLQQRPPWDFDADSAFDLLTRLYKVHDLGGFGIETGDAVLPAAGALLQYIMHTQKVDLQHLKPPRLEQLHDYLHIDAQSRKNLEIDHHPDNKDQLTLCGFLDHCSTPMGSRLLRARLKQPLRDNKTLNQRLDLIEAFINQAEYESCQSHLKSIGDMQRMVSRISLKTARPRDLTGLKEALFCARDIQQQLNASEHSVLTNLARSLKIHKDIAEHLQKAVKDNPPVVIRDGGVIADGFDPQLDELRTISSDAGQYLLDFESKAQENTGIKALKVGYNRVHGYYIEVSKQHSEKVPDHYIRRQTLKAVERYTTPELKEFEQKVLSSKEKALAYEKQLYAELLDYFSPFISDLQETAEILSEIDAACNLASHAVLHHYCRPELNEDINIEIVQGRHPVVEYHLDNPFEANDLAMDNKRRMHMITGPNMGGKSTYMRQSALIVLLAKAGSFVPAQKAVIGDIDRIFTRIGAGDDLSRGRSTFMVEMSETATILHQATRNSLVLMDEIGRGTSTYDGLSLAYACANHLAKENCALCLFATHYFELTELAHELNGVINVHLTAIEHDNRIVFLHKVKKGAASKSYGIQVAALAGLPEKTLQQARHYLKHLEQSEHTQSKQMSLFDAAQQAPIKTEPPAYEAYLRQLNPDELSPRQALEKLYEIRAMVNKTT</sequence>
<dbReference type="NCBIfam" id="NF003810">
    <property type="entry name" value="PRK05399.1"/>
    <property type="match status" value="1"/>
</dbReference>
<reference evidence="12" key="1">
    <citation type="journal article" date="2014" name="Int. J. Syst. Evol. Microbiol.">
        <title>Complete genome sequence of Corynebacterium casei LMG S-19264T (=DSM 44701T), isolated from a smear-ripened cheese.</title>
        <authorList>
            <consortium name="US DOE Joint Genome Institute (JGI-PGF)"/>
            <person name="Walter F."/>
            <person name="Albersmeier A."/>
            <person name="Kalinowski J."/>
            <person name="Ruckert C."/>
        </authorList>
    </citation>
    <scope>NUCLEOTIDE SEQUENCE</scope>
    <source>
        <strain evidence="12">CGMCC 1.12181</strain>
    </source>
</reference>
<dbReference type="InterPro" id="IPR027417">
    <property type="entry name" value="P-loop_NTPase"/>
</dbReference>
<dbReference type="Gene3D" id="6.10.140.430">
    <property type="match status" value="1"/>
</dbReference>
<evidence type="ECO:0000256" key="6">
    <source>
        <dbReference type="ARBA" id="ARBA00023125"/>
    </source>
</evidence>
<dbReference type="PANTHER" id="PTHR11361:SF34">
    <property type="entry name" value="DNA MISMATCH REPAIR PROTEIN MSH1, MITOCHONDRIAL"/>
    <property type="match status" value="1"/>
</dbReference>
<evidence type="ECO:0000256" key="4">
    <source>
        <dbReference type="ARBA" id="ARBA00022763"/>
    </source>
</evidence>
<protein>
    <recommendedName>
        <fullName evidence="2 9">DNA mismatch repair protein MutS</fullName>
    </recommendedName>
</protein>
<keyword evidence="6 9" id="KW-0238">DNA-binding</keyword>
<dbReference type="InterPro" id="IPR007696">
    <property type="entry name" value="DNA_mismatch_repair_MutS_core"/>
</dbReference>
<dbReference type="GO" id="GO:0003684">
    <property type="term" value="F:damaged DNA binding"/>
    <property type="evidence" value="ECO:0007669"/>
    <property type="project" value="UniProtKB-UniRule"/>
</dbReference>
<dbReference type="Gene3D" id="1.10.1420.10">
    <property type="match status" value="2"/>
</dbReference>
<dbReference type="InterPro" id="IPR005748">
    <property type="entry name" value="DNA_mismatch_repair_MutS"/>
</dbReference>
<organism evidence="12 13">
    <name type="scientific">Marinicella pacifica</name>
    <dbReference type="NCBI Taxonomy" id="1171543"/>
    <lineage>
        <taxon>Bacteria</taxon>
        <taxon>Pseudomonadati</taxon>
        <taxon>Pseudomonadota</taxon>
        <taxon>Gammaproteobacteria</taxon>
        <taxon>Lysobacterales</taxon>
        <taxon>Marinicellaceae</taxon>
        <taxon>Marinicella</taxon>
    </lineage>
</organism>
<evidence type="ECO:0000256" key="10">
    <source>
        <dbReference type="RuleBase" id="RU003756"/>
    </source>
</evidence>
<dbReference type="NCBIfam" id="TIGR01070">
    <property type="entry name" value="mutS1"/>
    <property type="match status" value="1"/>
</dbReference>
<dbReference type="PANTHER" id="PTHR11361">
    <property type="entry name" value="DNA MISMATCH REPAIR PROTEIN MUTS FAMILY MEMBER"/>
    <property type="match status" value="1"/>
</dbReference>
<dbReference type="EMBL" id="BMEO01000010">
    <property type="protein sequence ID" value="GGF99583.1"/>
    <property type="molecule type" value="Genomic_DNA"/>
</dbReference>
<reference evidence="12" key="2">
    <citation type="submission" date="2020-09" db="EMBL/GenBank/DDBJ databases">
        <authorList>
            <person name="Sun Q."/>
            <person name="Zhou Y."/>
        </authorList>
    </citation>
    <scope>NUCLEOTIDE SEQUENCE</scope>
    <source>
        <strain evidence="12">CGMCC 1.12181</strain>
    </source>
</reference>
<dbReference type="InterPro" id="IPR007860">
    <property type="entry name" value="DNA_mmatch_repair_MutS_con_dom"/>
</dbReference>
<dbReference type="Pfam" id="PF05192">
    <property type="entry name" value="MutS_III"/>
    <property type="match status" value="1"/>
</dbReference>
<dbReference type="GO" id="GO:0006298">
    <property type="term" value="P:mismatch repair"/>
    <property type="evidence" value="ECO:0007669"/>
    <property type="project" value="UniProtKB-UniRule"/>
</dbReference>
<proteinExistence type="inferred from homology"/>
<keyword evidence="4 9" id="KW-0227">DNA damage</keyword>
<dbReference type="PROSITE" id="PS00486">
    <property type="entry name" value="DNA_MISMATCH_REPAIR_2"/>
    <property type="match status" value="1"/>
</dbReference>
<evidence type="ECO:0000256" key="2">
    <source>
        <dbReference type="ARBA" id="ARBA00021982"/>
    </source>
</evidence>
<dbReference type="GO" id="GO:0005524">
    <property type="term" value="F:ATP binding"/>
    <property type="evidence" value="ECO:0007669"/>
    <property type="project" value="UniProtKB-UniRule"/>
</dbReference>
<dbReference type="GO" id="GO:0005829">
    <property type="term" value="C:cytosol"/>
    <property type="evidence" value="ECO:0007669"/>
    <property type="project" value="TreeGrafter"/>
</dbReference>
<dbReference type="InterPro" id="IPR007861">
    <property type="entry name" value="DNA_mismatch_repair_MutS_clamp"/>
</dbReference>
<evidence type="ECO:0000256" key="3">
    <source>
        <dbReference type="ARBA" id="ARBA00022741"/>
    </source>
</evidence>
<gene>
    <name evidence="9 12" type="primary">mutS</name>
    <name evidence="12" type="ORF">GCM10011365_21070</name>
</gene>
<dbReference type="CDD" id="cd03284">
    <property type="entry name" value="ABC_MutS1"/>
    <property type="match status" value="1"/>
</dbReference>
<dbReference type="GO" id="GO:0140664">
    <property type="term" value="F:ATP-dependent DNA damage sensor activity"/>
    <property type="evidence" value="ECO:0007669"/>
    <property type="project" value="InterPro"/>
</dbReference>
<dbReference type="Pfam" id="PF01624">
    <property type="entry name" value="MutS_I"/>
    <property type="match status" value="1"/>
</dbReference>
<dbReference type="InterPro" id="IPR036187">
    <property type="entry name" value="DNA_mismatch_repair_MutS_sf"/>
</dbReference>
<evidence type="ECO:0000313" key="13">
    <source>
        <dbReference type="Proteomes" id="UP000605253"/>
    </source>
</evidence>
<evidence type="ECO:0000313" key="12">
    <source>
        <dbReference type="EMBL" id="GGF99583.1"/>
    </source>
</evidence>
<keyword evidence="3 9" id="KW-0547">Nucleotide-binding</keyword>
<dbReference type="Gene3D" id="3.40.50.300">
    <property type="entry name" value="P-loop containing nucleotide triphosphate hydrolases"/>
    <property type="match status" value="1"/>
</dbReference>
<dbReference type="SMART" id="SM00534">
    <property type="entry name" value="MUTSac"/>
    <property type="match status" value="1"/>
</dbReference>